<accession>A0A024HJG4</accession>
<dbReference type="InterPro" id="IPR008638">
    <property type="entry name" value="FhaB/CdiA-like_TPS"/>
</dbReference>
<dbReference type="SMART" id="SM00912">
    <property type="entry name" value="Haemagg_act"/>
    <property type="match status" value="1"/>
</dbReference>
<proteinExistence type="predicted"/>
<dbReference type="PATRIC" id="fig|1301098.3.peg.3843"/>
<gene>
    <name evidence="3" type="ORF">PKB_3833</name>
</gene>
<dbReference type="Gene3D" id="2.160.20.10">
    <property type="entry name" value="Single-stranded right-handed beta-helix, Pectin lyase-like"/>
    <property type="match status" value="1"/>
</dbReference>
<keyword evidence="4" id="KW-1185">Reference proteome</keyword>
<feature type="signal peptide" evidence="1">
    <location>
        <begin position="1"/>
        <end position="25"/>
    </location>
</feature>
<reference evidence="3 4" key="2">
    <citation type="submission" date="2014-05" db="EMBL/GenBank/DDBJ databases">
        <title>Genome sequence of the 3-chlorobenzoate degrading bacterium Pseudomonas knackmussii B13 shows multiple evidence for horizontal gene transfer.</title>
        <authorList>
            <person name="Miyazaki R."/>
            <person name="Bertelli C."/>
            <person name="Falquet L."/>
            <person name="Robinson-Rechavi M."/>
            <person name="Gharib W."/>
            <person name="Roy S."/>
            <person name="Van der Meer J.R."/>
        </authorList>
    </citation>
    <scope>NUCLEOTIDE SEQUENCE [LARGE SCALE GENOMIC DNA]</scope>
    <source>
        <strain evidence="3 4">B13</strain>
    </source>
</reference>
<dbReference type="InterPro" id="IPR011050">
    <property type="entry name" value="Pectin_lyase_fold/virulence"/>
</dbReference>
<evidence type="ECO:0000313" key="3">
    <source>
        <dbReference type="EMBL" id="CDF85170.1"/>
    </source>
</evidence>
<dbReference type="NCBIfam" id="TIGR01731">
    <property type="entry name" value="fil_hemag_20aa"/>
    <property type="match status" value="5"/>
</dbReference>
<dbReference type="EMBL" id="HG322950">
    <property type="protein sequence ID" value="CDF85170.1"/>
    <property type="molecule type" value="Genomic_DNA"/>
</dbReference>
<dbReference type="STRING" id="1301098.PKB_3833"/>
<name>A0A024HJG4_PSEKB</name>
<dbReference type="Proteomes" id="UP000025241">
    <property type="component" value="Chromosome I"/>
</dbReference>
<feature type="chain" id="PRO_5001530055" evidence="1">
    <location>
        <begin position="26"/>
        <end position="566"/>
    </location>
</feature>
<evidence type="ECO:0000256" key="1">
    <source>
        <dbReference type="SAM" id="SignalP"/>
    </source>
</evidence>
<evidence type="ECO:0000313" key="4">
    <source>
        <dbReference type="Proteomes" id="UP000025241"/>
    </source>
</evidence>
<keyword evidence="1" id="KW-0732">Signal</keyword>
<dbReference type="Pfam" id="PF05594">
    <property type="entry name" value="Fil_haemagg"/>
    <property type="match status" value="4"/>
</dbReference>
<dbReference type="eggNOG" id="COG3210">
    <property type="taxonomic scope" value="Bacteria"/>
</dbReference>
<protein>
    <submittedName>
        <fullName evidence="3">Putative hemagglutinin</fullName>
    </submittedName>
</protein>
<dbReference type="Pfam" id="PF05860">
    <property type="entry name" value="TPS"/>
    <property type="match status" value="1"/>
</dbReference>
<dbReference type="OrthoDB" id="2664633at2"/>
<dbReference type="InterPro" id="IPR008619">
    <property type="entry name" value="Filamentous_hemagglutn_rpt"/>
</dbReference>
<dbReference type="RefSeq" id="WP_052355325.1">
    <property type="nucleotide sequence ID" value="NZ_HG322950.1"/>
</dbReference>
<feature type="domain" description="Filamentous haemagglutinin FhaB/tRNA nuclease CdiA-like TPS" evidence="2">
    <location>
        <begin position="42"/>
        <end position="162"/>
    </location>
</feature>
<dbReference type="NCBIfam" id="TIGR01901">
    <property type="entry name" value="adhes_NPXG"/>
    <property type="match status" value="1"/>
</dbReference>
<organism evidence="3 4">
    <name type="scientific">Pseudomonas knackmussii (strain DSM 6978 / CCUG 54928 / LMG 23759 / B13)</name>
    <dbReference type="NCBI Taxonomy" id="1301098"/>
    <lineage>
        <taxon>Bacteria</taxon>
        <taxon>Pseudomonadati</taxon>
        <taxon>Pseudomonadota</taxon>
        <taxon>Gammaproteobacteria</taxon>
        <taxon>Pseudomonadales</taxon>
        <taxon>Pseudomonadaceae</taxon>
        <taxon>Pseudomonas</taxon>
    </lineage>
</organism>
<dbReference type="InterPro" id="IPR012334">
    <property type="entry name" value="Pectin_lyas_fold"/>
</dbReference>
<reference evidence="3 4" key="1">
    <citation type="submission" date="2013-03" db="EMBL/GenBank/DDBJ databases">
        <authorList>
            <person name="Linke B."/>
        </authorList>
    </citation>
    <scope>NUCLEOTIDE SEQUENCE [LARGE SCALE GENOMIC DNA]</scope>
    <source>
        <strain evidence="3 4">B13</strain>
    </source>
</reference>
<evidence type="ECO:0000259" key="2">
    <source>
        <dbReference type="SMART" id="SM00912"/>
    </source>
</evidence>
<dbReference type="SUPFAM" id="SSF51126">
    <property type="entry name" value="Pectin lyase-like"/>
    <property type="match status" value="1"/>
</dbReference>
<dbReference type="HOGENOM" id="CLU_000043_7_2_6"/>
<dbReference type="KEGG" id="pkc:PKB_3833"/>
<dbReference type="AlphaFoldDB" id="A0A024HJG4"/>
<dbReference type="InterPro" id="IPR010069">
    <property type="entry name" value="CdiA_FHA1_rpt"/>
</dbReference>
<sequence length="566" mass="58918">MPCFRPTHPAVVCSLLFLLQSAADAAALGLDSGSNAGLGQAGNGVPVVNIATPDANGLSHNRFSQYNVGREGLILNNAGGAVQTQLGGVIGGNPNLAGGAARRILNEVTGGSRSQLRGYTEVAGQGAQVIVANPNGITCNGCGFINTPRATLTTGKPLFDGERLQGYDVDAGDILVEGAGLDARGVEQFELITRSATLNAALHARQLDVVVGRNRVDADSLSTRAKESDGSAQPRLAIDSSALGGMYANSIRLVGTEQGVGVKLAGELAASAGDIRIDSNGRLELARLRAAGYTELNVASDLRNGGSLESDGRLSMRVGGSLDNRGGQIRVRGREGVSEIHVGGLLDNSSGYIESAARDLDLRSGQLLNAGGTISHGGTGAFGIDLVQLGLAGGRFVTRSSLTVKRDHWVNHSQLQARDLYLDVGRLEQGKAGKLIATGNLQGRGGDWRNDGQIVSDGNFELRLDGHYSGFGRLMSQERFELSAGSLALNQGAILDGGSTTLIDVRGELSNQGTLTAWGELWLSAGSLVNRGVLGSHERVYLNVGQLDNDGGEIFGLPGRRERVEL</sequence>